<dbReference type="AlphaFoldDB" id="A0A078B776"/>
<reference evidence="1 2" key="1">
    <citation type="submission" date="2014-06" db="EMBL/GenBank/DDBJ databases">
        <authorList>
            <person name="Swart Estienne"/>
        </authorList>
    </citation>
    <scope>NUCLEOTIDE SEQUENCE [LARGE SCALE GENOMIC DNA]</scope>
    <source>
        <strain evidence="1 2">130c</strain>
    </source>
</reference>
<proteinExistence type="predicted"/>
<dbReference type="EMBL" id="CCKQ01018109">
    <property type="protein sequence ID" value="CDW90046.1"/>
    <property type="molecule type" value="Genomic_DNA"/>
</dbReference>
<sequence length="247" mass="28917">MKKSQLEGSFRSQMMDEYDVILNQDNQRSQLVIHNVMSTNEENYKKLGQNYYSMELSRLNSLNDQKSKTTKSVRLQGEHLLKDQSNYIGRVLNQLFESSKEFQNSLEKFIDMFDTDEKLLISTLVIALRSTKVLDVMFSYVQFNDSTCHTLNKVYGLMIQLGSKGIIESGRDEIRDLFNKALSSLINLNIDEKLRFFKKLIDHSSKCYFNLSIKRKDLLILLRKHEFNEILYLLDNQLTVIVDNSQK</sequence>
<evidence type="ECO:0000313" key="2">
    <source>
        <dbReference type="Proteomes" id="UP000039865"/>
    </source>
</evidence>
<accession>A0A078B776</accession>
<protein>
    <submittedName>
        <fullName evidence="1">Uncharacterized protein</fullName>
    </submittedName>
</protein>
<dbReference type="InParanoid" id="A0A078B776"/>
<keyword evidence="2" id="KW-1185">Reference proteome</keyword>
<evidence type="ECO:0000313" key="1">
    <source>
        <dbReference type="EMBL" id="CDW90046.1"/>
    </source>
</evidence>
<name>A0A078B776_STYLE</name>
<gene>
    <name evidence="1" type="primary">Contig19766.g20968</name>
    <name evidence="1" type="ORF">STYLEM_19186</name>
</gene>
<dbReference type="Proteomes" id="UP000039865">
    <property type="component" value="Unassembled WGS sequence"/>
</dbReference>
<organism evidence="1 2">
    <name type="scientific">Stylonychia lemnae</name>
    <name type="common">Ciliate</name>
    <dbReference type="NCBI Taxonomy" id="5949"/>
    <lineage>
        <taxon>Eukaryota</taxon>
        <taxon>Sar</taxon>
        <taxon>Alveolata</taxon>
        <taxon>Ciliophora</taxon>
        <taxon>Intramacronucleata</taxon>
        <taxon>Spirotrichea</taxon>
        <taxon>Stichotrichia</taxon>
        <taxon>Sporadotrichida</taxon>
        <taxon>Oxytrichidae</taxon>
        <taxon>Stylonychinae</taxon>
        <taxon>Stylonychia</taxon>
    </lineage>
</organism>